<dbReference type="EMBL" id="JADOBH010000004">
    <property type="protein sequence ID" value="MBF7957631.1"/>
    <property type="molecule type" value="Genomic_DNA"/>
</dbReference>
<organism evidence="1 2">
    <name type="scientific">Rahnella victoriana</name>
    <dbReference type="NCBI Taxonomy" id="1510570"/>
    <lineage>
        <taxon>Bacteria</taxon>
        <taxon>Pseudomonadati</taxon>
        <taxon>Pseudomonadota</taxon>
        <taxon>Gammaproteobacteria</taxon>
        <taxon>Enterobacterales</taxon>
        <taxon>Yersiniaceae</taxon>
        <taxon>Rahnella</taxon>
    </lineage>
</organism>
<evidence type="ECO:0000313" key="1">
    <source>
        <dbReference type="EMBL" id="MBF7957631.1"/>
    </source>
</evidence>
<dbReference type="Proteomes" id="UP000600307">
    <property type="component" value="Unassembled WGS sequence"/>
</dbReference>
<dbReference type="Pfam" id="PF07377">
    <property type="entry name" value="DUF1493"/>
    <property type="match status" value="1"/>
</dbReference>
<dbReference type="InterPro" id="IPR010862">
    <property type="entry name" value="DUF1493"/>
</dbReference>
<protein>
    <submittedName>
        <fullName evidence="1">DUF1493 family protein</fullName>
    </submittedName>
</protein>
<reference evidence="1 2" key="1">
    <citation type="submission" date="2020-11" db="EMBL/GenBank/DDBJ databases">
        <title>Taxonomic investigation of Rahnella spp.</title>
        <authorList>
            <person name="Lee S.D."/>
        </authorList>
    </citation>
    <scope>NUCLEOTIDE SEQUENCE [LARGE SCALE GENOMIC DNA]</scope>
    <source>
        <strain evidence="1 2">SAP-10</strain>
    </source>
</reference>
<name>A0ABS0DUU4_9GAMM</name>
<accession>A0ABS0DUU4</accession>
<sequence>MIVNQALEREIIDFLEQHNCPTVFGFYKKISGGDFSLVTLPLNEIQRDTLMNDFFIRFKVNARNYFTFNHFPRDAGFLSSLAFSLRRRRGRVTPVTVKALHDAALNGFWPVYLHGQNG</sequence>
<gene>
    <name evidence="1" type="ORF">IV431_18900</name>
</gene>
<dbReference type="RefSeq" id="WP_119824447.1">
    <property type="nucleotide sequence ID" value="NZ_JADOBH010000004.1"/>
</dbReference>
<proteinExistence type="predicted"/>
<comment type="caution">
    <text evidence="1">The sequence shown here is derived from an EMBL/GenBank/DDBJ whole genome shotgun (WGS) entry which is preliminary data.</text>
</comment>
<evidence type="ECO:0000313" key="2">
    <source>
        <dbReference type="Proteomes" id="UP000600307"/>
    </source>
</evidence>
<keyword evidence="2" id="KW-1185">Reference proteome</keyword>